<dbReference type="Proteomes" id="UP001165489">
    <property type="component" value="Unassembled WGS sequence"/>
</dbReference>
<dbReference type="CDD" id="cd07341">
    <property type="entry name" value="M56_BlaR1_MecR1_like"/>
    <property type="match status" value="1"/>
</dbReference>
<dbReference type="EMBL" id="JAKZGP010000071">
    <property type="protein sequence ID" value="MCH7411349.1"/>
    <property type="molecule type" value="Genomic_DNA"/>
</dbReference>
<evidence type="ECO:0000259" key="11">
    <source>
        <dbReference type="PROSITE" id="PS52015"/>
    </source>
</evidence>
<dbReference type="InterPro" id="IPR051045">
    <property type="entry name" value="TonB-dependent_transducer"/>
</dbReference>
<evidence type="ECO:0000256" key="3">
    <source>
        <dbReference type="ARBA" id="ARBA00022448"/>
    </source>
</evidence>
<evidence type="ECO:0000256" key="6">
    <source>
        <dbReference type="ARBA" id="ARBA00022692"/>
    </source>
</evidence>
<evidence type="ECO:0000256" key="5">
    <source>
        <dbReference type="ARBA" id="ARBA00022519"/>
    </source>
</evidence>
<dbReference type="InterPro" id="IPR006260">
    <property type="entry name" value="TonB/TolA_C"/>
</dbReference>
<keyword evidence="7" id="KW-0653">Protein transport</keyword>
<comment type="caution">
    <text evidence="12">The sequence shown here is derived from an EMBL/GenBank/DDBJ whole genome shotgun (WGS) entry which is preliminary data.</text>
</comment>
<feature type="transmembrane region" description="Helical" evidence="10">
    <location>
        <begin position="285"/>
        <end position="304"/>
    </location>
</feature>
<feature type="domain" description="TonB C-terminal" evidence="11">
    <location>
        <begin position="553"/>
        <end position="649"/>
    </location>
</feature>
<evidence type="ECO:0000256" key="2">
    <source>
        <dbReference type="ARBA" id="ARBA00006555"/>
    </source>
</evidence>
<evidence type="ECO:0000256" key="4">
    <source>
        <dbReference type="ARBA" id="ARBA00022475"/>
    </source>
</evidence>
<dbReference type="Pfam" id="PF03544">
    <property type="entry name" value="TonB_C"/>
    <property type="match status" value="2"/>
</dbReference>
<evidence type="ECO:0000256" key="8">
    <source>
        <dbReference type="ARBA" id="ARBA00022989"/>
    </source>
</evidence>
<keyword evidence="9 10" id="KW-0472">Membrane</keyword>
<evidence type="ECO:0000256" key="1">
    <source>
        <dbReference type="ARBA" id="ARBA00004383"/>
    </source>
</evidence>
<accession>A0ABS9V4N5</accession>
<evidence type="ECO:0000256" key="9">
    <source>
        <dbReference type="ARBA" id="ARBA00023136"/>
    </source>
</evidence>
<dbReference type="Pfam" id="PF05569">
    <property type="entry name" value="Peptidase_M56"/>
    <property type="match status" value="1"/>
</dbReference>
<keyword evidence="4" id="KW-1003">Cell membrane</keyword>
<keyword evidence="8 10" id="KW-1133">Transmembrane helix</keyword>
<keyword evidence="5" id="KW-0997">Cell inner membrane</keyword>
<evidence type="ECO:0000256" key="10">
    <source>
        <dbReference type="SAM" id="Phobius"/>
    </source>
</evidence>
<comment type="similarity">
    <text evidence="2">Belongs to the TonB family.</text>
</comment>
<evidence type="ECO:0000313" key="13">
    <source>
        <dbReference type="Proteomes" id="UP001165489"/>
    </source>
</evidence>
<organism evidence="12 13">
    <name type="scientific">Belliella filtrata</name>
    <dbReference type="NCBI Taxonomy" id="2923435"/>
    <lineage>
        <taxon>Bacteria</taxon>
        <taxon>Pseudomonadati</taxon>
        <taxon>Bacteroidota</taxon>
        <taxon>Cytophagia</taxon>
        <taxon>Cytophagales</taxon>
        <taxon>Cyclobacteriaceae</taxon>
        <taxon>Belliella</taxon>
    </lineage>
</organism>
<dbReference type="InterPro" id="IPR037682">
    <property type="entry name" value="TonB_C"/>
</dbReference>
<feature type="transmembrane region" description="Helical" evidence="10">
    <location>
        <begin position="200"/>
        <end position="219"/>
    </location>
</feature>
<feature type="transmembrane region" description="Helical" evidence="10">
    <location>
        <begin position="7"/>
        <end position="25"/>
    </location>
</feature>
<proteinExistence type="inferred from homology"/>
<sequence>MAALVDYIWQSTFCLFFFFGIYWVFLRNEKAFNLTRIYILVTPILALLFPLVEIPVGFEKPDISIEHSQLFRALSVDQVPDEVVGTFGLPEVTVQSTKLPVLLEIKDYLLIIYLSVVLLLTLNLLWQLMQMRLMQERGWYQTTYKLRDNYFLIPTYGLAPIFSYFNKLFWDETEDLTVEETDQILKHELEHIKQKHTWDILFYQVLGILFWFNPAIHLMKSGLVDVHEYLADENVLKQTSNKSTYPKLIAKIAFKGMDLPIGNYFIRSTTLKRILMIKKNSKPNWFKLTMILPLTMMLMGLISMKTKSGMTIFMHGDTEKVENIKQQLVSSQDSIDVSIKVKRVANPKHYELIGPREGDRLTAQLGELVYEFSNISSDEEYLKVRSLIKELKKNSKMSKSYGDVPFSSQANLAPRPEDSNKWHNYLLDKINDEISVKDRELGLGSNFKIEFIVDQHGKITNPVVMESYGAGVDEKVLDAITSADAPKWLPGEINGKPRAMVHSSSVKLYFSEGASKNAESLGFFQPNLSDYPLNKYKGDEVFDVVEAPPVPKDGYEGWNEFLRANLQYPQEAKESGDEGTVYVAFVVSKEGKLDHFEVIRGISPSLDKEALRVLAEAPDWTPGSQRGAQVNVRMRLPIRFKNSIDTDTQGGITTSDQVDKVASPVGGLSSWQTYINENLKYPLQAQQLKVEGTVYIAATVDSNGKIKNPELLRGIGDHCDNEALRLVVSSPNWVPAEKDGQKIESTIRIPVKFDLDKYITSTSAIPTESFRTYILKNL</sequence>
<reference evidence="12" key="1">
    <citation type="submission" date="2022-03" db="EMBL/GenBank/DDBJ databases">
        <title>De novo assembled genomes of Belliella spp. (Cyclobacteriaceae) strains.</title>
        <authorList>
            <person name="Szabo A."/>
            <person name="Korponai K."/>
            <person name="Felfoldi T."/>
        </authorList>
    </citation>
    <scope>NUCLEOTIDE SEQUENCE</scope>
    <source>
        <strain evidence="12">DSM 111904</strain>
    </source>
</reference>
<feature type="transmembrane region" description="Helical" evidence="10">
    <location>
        <begin position="37"/>
        <end position="58"/>
    </location>
</feature>
<keyword evidence="6 10" id="KW-0812">Transmembrane</keyword>
<comment type="subcellular location">
    <subcellularLocation>
        <location evidence="1">Cell inner membrane</location>
        <topology evidence="1">Single-pass membrane protein</topology>
        <orientation evidence="1">Periplasmic side</orientation>
    </subcellularLocation>
</comment>
<evidence type="ECO:0000256" key="7">
    <source>
        <dbReference type="ARBA" id="ARBA00022927"/>
    </source>
</evidence>
<dbReference type="PANTHER" id="PTHR33446:SF2">
    <property type="entry name" value="PROTEIN TONB"/>
    <property type="match status" value="1"/>
</dbReference>
<gene>
    <name evidence="12" type="ORF">MM239_18280</name>
</gene>
<dbReference type="InterPro" id="IPR008756">
    <property type="entry name" value="Peptidase_M56"/>
</dbReference>
<dbReference type="Gene3D" id="3.30.1150.10">
    <property type="match status" value="3"/>
</dbReference>
<dbReference type="NCBIfam" id="TIGR01352">
    <property type="entry name" value="tonB_Cterm"/>
    <property type="match status" value="2"/>
</dbReference>
<evidence type="ECO:0000313" key="12">
    <source>
        <dbReference type="EMBL" id="MCH7411349.1"/>
    </source>
</evidence>
<feature type="transmembrane region" description="Helical" evidence="10">
    <location>
        <begin position="108"/>
        <end position="129"/>
    </location>
</feature>
<feature type="transmembrane region" description="Helical" evidence="10">
    <location>
        <begin position="150"/>
        <end position="170"/>
    </location>
</feature>
<feature type="domain" description="TonB C-terminal" evidence="11">
    <location>
        <begin position="666"/>
        <end position="762"/>
    </location>
</feature>
<keyword evidence="13" id="KW-1185">Reference proteome</keyword>
<dbReference type="PROSITE" id="PS52015">
    <property type="entry name" value="TONB_CTD"/>
    <property type="match status" value="2"/>
</dbReference>
<name>A0ABS9V4N5_9BACT</name>
<dbReference type="SUPFAM" id="SSF74653">
    <property type="entry name" value="TolA/TonB C-terminal domain"/>
    <property type="match status" value="3"/>
</dbReference>
<dbReference type="RefSeq" id="WP_241349720.1">
    <property type="nucleotide sequence ID" value="NZ_JAKZGP010000071.1"/>
</dbReference>
<protein>
    <submittedName>
        <fullName evidence="12">M56 family metallopeptidase</fullName>
    </submittedName>
</protein>
<dbReference type="PANTHER" id="PTHR33446">
    <property type="entry name" value="PROTEIN TONB-RELATED"/>
    <property type="match status" value="1"/>
</dbReference>
<keyword evidence="3" id="KW-0813">Transport</keyword>